<dbReference type="EMBL" id="GG745353">
    <property type="protein sequence ID" value="KNE67601.1"/>
    <property type="molecule type" value="Genomic_DNA"/>
</dbReference>
<gene>
    <name evidence="2" type="ORF">AMAG_12054</name>
</gene>
<organism evidence="2 3">
    <name type="scientific">Allomyces macrogynus (strain ATCC 38327)</name>
    <name type="common">Allomyces javanicus var. macrogynus</name>
    <dbReference type="NCBI Taxonomy" id="578462"/>
    <lineage>
        <taxon>Eukaryota</taxon>
        <taxon>Fungi</taxon>
        <taxon>Fungi incertae sedis</taxon>
        <taxon>Blastocladiomycota</taxon>
        <taxon>Blastocladiomycetes</taxon>
        <taxon>Blastocladiales</taxon>
        <taxon>Blastocladiaceae</taxon>
        <taxon>Allomyces</taxon>
    </lineage>
</organism>
<evidence type="ECO:0000313" key="2">
    <source>
        <dbReference type="EMBL" id="KNE67601.1"/>
    </source>
</evidence>
<dbReference type="PANTHER" id="PTHR24274">
    <property type="entry name" value="CILIA- AND FLAGELLA-ASSOCIATED PROTEIN 161"/>
    <property type="match status" value="1"/>
</dbReference>
<dbReference type="GO" id="GO:0060271">
    <property type="term" value="P:cilium assembly"/>
    <property type="evidence" value="ECO:0007669"/>
    <property type="project" value="TreeGrafter"/>
</dbReference>
<feature type="compositionally biased region" description="Low complexity" evidence="1">
    <location>
        <begin position="7"/>
        <end position="28"/>
    </location>
</feature>
<dbReference type="eggNOG" id="ENOG502RUCD">
    <property type="taxonomic scope" value="Eukaryota"/>
</dbReference>
<accession>A0A0L0SYM9</accession>
<reference evidence="2 3" key="1">
    <citation type="submission" date="2009-11" db="EMBL/GenBank/DDBJ databases">
        <title>Annotation of Allomyces macrogynus ATCC 38327.</title>
        <authorList>
            <consortium name="The Broad Institute Genome Sequencing Platform"/>
            <person name="Russ C."/>
            <person name="Cuomo C."/>
            <person name="Burger G."/>
            <person name="Gray M.W."/>
            <person name="Holland P.W.H."/>
            <person name="King N."/>
            <person name="Lang F.B.F."/>
            <person name="Roger A.J."/>
            <person name="Ruiz-Trillo I."/>
            <person name="Young S.K."/>
            <person name="Zeng Q."/>
            <person name="Gargeya S."/>
            <person name="Fitzgerald M."/>
            <person name="Haas B."/>
            <person name="Abouelleil A."/>
            <person name="Alvarado L."/>
            <person name="Arachchi H.M."/>
            <person name="Berlin A."/>
            <person name="Chapman S.B."/>
            <person name="Gearin G."/>
            <person name="Goldberg J."/>
            <person name="Griggs A."/>
            <person name="Gujja S."/>
            <person name="Hansen M."/>
            <person name="Heiman D."/>
            <person name="Howarth C."/>
            <person name="Larimer J."/>
            <person name="Lui A."/>
            <person name="MacDonald P.J.P."/>
            <person name="McCowen C."/>
            <person name="Montmayeur A."/>
            <person name="Murphy C."/>
            <person name="Neiman D."/>
            <person name="Pearson M."/>
            <person name="Priest M."/>
            <person name="Roberts A."/>
            <person name="Saif S."/>
            <person name="Shea T."/>
            <person name="Sisk P."/>
            <person name="Stolte C."/>
            <person name="Sykes S."/>
            <person name="Wortman J."/>
            <person name="Nusbaum C."/>
            <person name="Birren B."/>
        </authorList>
    </citation>
    <scope>NUCLEOTIDE SEQUENCE [LARGE SCALE GENOMIC DNA]</scope>
    <source>
        <strain evidence="2 3">ATCC 38327</strain>
    </source>
</reference>
<keyword evidence="3" id="KW-1185">Reference proteome</keyword>
<proteinExistence type="predicted"/>
<reference evidence="3" key="2">
    <citation type="submission" date="2009-11" db="EMBL/GenBank/DDBJ databases">
        <title>The Genome Sequence of Allomyces macrogynus strain ATCC 38327.</title>
        <authorList>
            <consortium name="The Broad Institute Genome Sequencing Platform"/>
            <person name="Russ C."/>
            <person name="Cuomo C."/>
            <person name="Shea T."/>
            <person name="Young S.K."/>
            <person name="Zeng Q."/>
            <person name="Koehrsen M."/>
            <person name="Haas B."/>
            <person name="Borodovsky M."/>
            <person name="Guigo R."/>
            <person name="Alvarado L."/>
            <person name="Berlin A."/>
            <person name="Borenstein D."/>
            <person name="Chen Z."/>
            <person name="Engels R."/>
            <person name="Freedman E."/>
            <person name="Gellesch M."/>
            <person name="Goldberg J."/>
            <person name="Griggs A."/>
            <person name="Gujja S."/>
            <person name="Heiman D."/>
            <person name="Hepburn T."/>
            <person name="Howarth C."/>
            <person name="Jen D."/>
            <person name="Larson L."/>
            <person name="Lewis B."/>
            <person name="Mehta T."/>
            <person name="Park D."/>
            <person name="Pearson M."/>
            <person name="Roberts A."/>
            <person name="Saif S."/>
            <person name="Shenoy N."/>
            <person name="Sisk P."/>
            <person name="Stolte C."/>
            <person name="Sykes S."/>
            <person name="Walk T."/>
            <person name="White J."/>
            <person name="Yandava C."/>
            <person name="Burger G."/>
            <person name="Gray M.W."/>
            <person name="Holland P.W.H."/>
            <person name="King N."/>
            <person name="Lang F.B.F."/>
            <person name="Roger A.J."/>
            <person name="Ruiz-Trillo I."/>
            <person name="Lander E."/>
            <person name="Nusbaum C."/>
        </authorList>
    </citation>
    <scope>NUCLEOTIDE SEQUENCE [LARGE SCALE GENOMIC DNA]</scope>
    <source>
        <strain evidence="3">ATCC 38327</strain>
    </source>
</reference>
<dbReference type="OrthoDB" id="2126411at2759"/>
<sequence length="412" mass="44641">MAARAASSGTPTSTSPSSSFMPRSTSPPVRRLVRLSTVATVPVPSRTTHYPLPTTGKMPSATTRGILKPHEKPPVTAGATAQVGPPHAVAAQVYCMPTVRVGNWRENELAAKAAVEDLVARHLAGELGSTRVARRVALAQAPAALAPRLAYGVPIMLQHLFTLGMLNVDVTGLPEEQLTPDAERQRQARASSPGRRTASWLAPTSPEVAPDPIPASCTNATLDPTRRNVLELERVETWDGEKRAAESGEPICYGDKFFIKAKEIIPEQTLYLHATSSSSFAFSKYGKNAPATFLPFAGAGCLWQFVTVHKPLIVEHEGLRVEAGHRVVLQHCLSSNFLFIDPNVTYRNDFGVECEVAAKRTTDLTPQAKAWIQFVVWVDDPSLVEEISDIDAWQRERQVVAAGPRTAALPQP</sequence>
<dbReference type="PANTHER" id="PTHR24274:SF1">
    <property type="entry name" value="CILIA- AND FLAGELLA-ASSOCIATED PROTEIN 161"/>
    <property type="match status" value="1"/>
</dbReference>
<feature type="region of interest" description="Disordered" evidence="1">
    <location>
        <begin position="180"/>
        <end position="205"/>
    </location>
</feature>
<dbReference type="GO" id="GO:0031514">
    <property type="term" value="C:motile cilium"/>
    <property type="evidence" value="ECO:0007669"/>
    <property type="project" value="TreeGrafter"/>
</dbReference>
<dbReference type="InterPro" id="IPR055325">
    <property type="entry name" value="CF161"/>
</dbReference>
<dbReference type="AlphaFoldDB" id="A0A0L0SYM9"/>
<dbReference type="VEuPathDB" id="FungiDB:AMAG_12054"/>
<name>A0A0L0SYM9_ALLM3</name>
<protein>
    <submittedName>
        <fullName evidence="2">Uncharacterized protein</fullName>
    </submittedName>
</protein>
<evidence type="ECO:0000256" key="1">
    <source>
        <dbReference type="SAM" id="MobiDB-lite"/>
    </source>
</evidence>
<dbReference type="Proteomes" id="UP000054350">
    <property type="component" value="Unassembled WGS sequence"/>
</dbReference>
<feature type="region of interest" description="Disordered" evidence="1">
    <location>
        <begin position="1"/>
        <end position="30"/>
    </location>
</feature>
<dbReference type="STRING" id="578462.A0A0L0SYM9"/>
<evidence type="ECO:0000313" key="3">
    <source>
        <dbReference type="Proteomes" id="UP000054350"/>
    </source>
</evidence>